<accession>A0ACB7XJW8</accession>
<dbReference type="Proteomes" id="UP000828048">
    <property type="component" value="Chromosome 10"/>
</dbReference>
<organism evidence="1 2">
    <name type="scientific">Vaccinium darrowii</name>
    <dbReference type="NCBI Taxonomy" id="229202"/>
    <lineage>
        <taxon>Eukaryota</taxon>
        <taxon>Viridiplantae</taxon>
        <taxon>Streptophyta</taxon>
        <taxon>Embryophyta</taxon>
        <taxon>Tracheophyta</taxon>
        <taxon>Spermatophyta</taxon>
        <taxon>Magnoliopsida</taxon>
        <taxon>eudicotyledons</taxon>
        <taxon>Gunneridae</taxon>
        <taxon>Pentapetalae</taxon>
        <taxon>asterids</taxon>
        <taxon>Ericales</taxon>
        <taxon>Ericaceae</taxon>
        <taxon>Vaccinioideae</taxon>
        <taxon>Vaccinieae</taxon>
        <taxon>Vaccinium</taxon>
    </lineage>
</organism>
<dbReference type="EMBL" id="CM037160">
    <property type="protein sequence ID" value="KAH7841084.1"/>
    <property type="molecule type" value="Genomic_DNA"/>
</dbReference>
<name>A0ACB7XJW8_9ERIC</name>
<keyword evidence="2" id="KW-1185">Reference proteome</keyword>
<proteinExistence type="predicted"/>
<sequence>MDGNGEGIYALQSTMEFTNEDFAELNDILNLTATSNIEEISELYNSFNSTTGSGCNMEKEISKVDNVESHGLKSLEIENFSTREELLDRVRNVGLMEGYVTTIKRSKAGRYVVIGCDRGGKYRGYRGPSNLADEKKRISASRLINCPLEIWGKKKVGHCWKVEIKNASHNHELSSSIGDEYITGVLRVVEFNILEMLNFFGVCKAQIRQTSFQFCCKN</sequence>
<comment type="caution">
    <text evidence="1">The sequence shown here is derived from an EMBL/GenBank/DDBJ whole genome shotgun (WGS) entry which is preliminary data.</text>
</comment>
<evidence type="ECO:0000313" key="2">
    <source>
        <dbReference type="Proteomes" id="UP000828048"/>
    </source>
</evidence>
<reference evidence="1 2" key="1">
    <citation type="journal article" date="2021" name="Hortic Res">
        <title>High-quality reference genome and annotation aids understanding of berry development for evergreen blueberry (Vaccinium darrowii).</title>
        <authorList>
            <person name="Yu J."/>
            <person name="Hulse-Kemp A.M."/>
            <person name="Babiker E."/>
            <person name="Staton M."/>
        </authorList>
    </citation>
    <scope>NUCLEOTIDE SEQUENCE [LARGE SCALE GENOMIC DNA]</scope>
    <source>
        <strain evidence="2">cv. NJ 8807/NJ 8810</strain>
        <tissue evidence="1">Young leaf</tissue>
    </source>
</reference>
<evidence type="ECO:0000313" key="1">
    <source>
        <dbReference type="EMBL" id="KAH7841084.1"/>
    </source>
</evidence>
<gene>
    <name evidence="1" type="ORF">Vadar_025384</name>
</gene>
<protein>
    <submittedName>
        <fullName evidence="1">Uncharacterized protein</fullName>
    </submittedName>
</protein>